<dbReference type="SUPFAM" id="SSF56349">
    <property type="entry name" value="DNA breaking-rejoining enzymes"/>
    <property type="match status" value="1"/>
</dbReference>
<name>A0A1C2I7N3_ACITH</name>
<evidence type="ECO:0000259" key="6">
    <source>
        <dbReference type="PROSITE" id="PS51898"/>
    </source>
</evidence>
<evidence type="ECO:0000313" key="9">
    <source>
        <dbReference type="EMBL" id="OCX74836.1"/>
    </source>
</evidence>
<accession>A0A1C2I7N3</accession>
<keyword evidence="4" id="KW-0233">DNA recombination</keyword>
<dbReference type="Proteomes" id="UP000094893">
    <property type="component" value="Unassembled WGS sequence"/>
</dbReference>
<dbReference type="PROSITE" id="PS51900">
    <property type="entry name" value="CB"/>
    <property type="match status" value="1"/>
</dbReference>
<dbReference type="GO" id="GO:0006310">
    <property type="term" value="P:DNA recombination"/>
    <property type="evidence" value="ECO:0007669"/>
    <property type="project" value="UniProtKB-KW"/>
</dbReference>
<proteinExistence type="inferred from homology"/>
<evidence type="ECO:0008006" key="12">
    <source>
        <dbReference type="Google" id="ProtNLM"/>
    </source>
</evidence>
<dbReference type="eggNOG" id="COG0582">
    <property type="taxonomic scope" value="Bacteria"/>
</dbReference>
<dbReference type="Gene3D" id="1.10.443.10">
    <property type="entry name" value="Intergrase catalytic core"/>
    <property type="match status" value="1"/>
</dbReference>
<dbReference type="InterPro" id="IPR044068">
    <property type="entry name" value="CB"/>
</dbReference>
<dbReference type="Proteomes" id="UP000095008">
    <property type="component" value="Unassembled WGS sequence"/>
</dbReference>
<evidence type="ECO:0000256" key="2">
    <source>
        <dbReference type="ARBA" id="ARBA00022908"/>
    </source>
</evidence>
<keyword evidence="2" id="KW-0229">DNA integration</keyword>
<dbReference type="Pfam" id="PF00589">
    <property type="entry name" value="Phage_integrase"/>
    <property type="match status" value="1"/>
</dbReference>
<feature type="domain" description="Core-binding (CB)" evidence="7">
    <location>
        <begin position="59"/>
        <end position="136"/>
    </location>
</feature>
<gene>
    <name evidence="9" type="ORF">A6M23_04450</name>
    <name evidence="8" type="ORF">A6P07_10660</name>
</gene>
<evidence type="ECO:0000313" key="11">
    <source>
        <dbReference type="Proteomes" id="UP000095008"/>
    </source>
</evidence>
<comment type="similarity">
    <text evidence="1">Belongs to the 'phage' integrase family.</text>
</comment>
<evidence type="ECO:0000256" key="5">
    <source>
        <dbReference type="PROSITE-ProRule" id="PRU01248"/>
    </source>
</evidence>
<protein>
    <recommendedName>
        <fullName evidence="12">Integrase</fullName>
    </recommendedName>
</protein>
<dbReference type="EMBL" id="LWSA01000151">
    <property type="protein sequence ID" value="OCX72019.1"/>
    <property type="molecule type" value="Genomic_DNA"/>
</dbReference>
<dbReference type="OrthoDB" id="662444at2"/>
<feature type="domain" description="Tyr recombinase" evidence="6">
    <location>
        <begin position="156"/>
        <end position="325"/>
    </location>
</feature>
<evidence type="ECO:0000256" key="1">
    <source>
        <dbReference type="ARBA" id="ARBA00008857"/>
    </source>
</evidence>
<dbReference type="EMBL" id="LWRY01000028">
    <property type="protein sequence ID" value="OCX74836.1"/>
    <property type="molecule type" value="Genomic_DNA"/>
</dbReference>
<dbReference type="Gene3D" id="1.10.150.130">
    <property type="match status" value="1"/>
</dbReference>
<evidence type="ECO:0000256" key="4">
    <source>
        <dbReference type="ARBA" id="ARBA00023172"/>
    </source>
</evidence>
<evidence type="ECO:0000259" key="7">
    <source>
        <dbReference type="PROSITE" id="PS51900"/>
    </source>
</evidence>
<dbReference type="InterPro" id="IPR010998">
    <property type="entry name" value="Integrase_recombinase_N"/>
</dbReference>
<dbReference type="InterPro" id="IPR053876">
    <property type="entry name" value="Phage_int_M"/>
</dbReference>
<dbReference type="PANTHER" id="PTHR30629:SF2">
    <property type="entry name" value="PROPHAGE INTEGRASE INTS-RELATED"/>
    <property type="match status" value="1"/>
</dbReference>
<evidence type="ECO:0000256" key="3">
    <source>
        <dbReference type="ARBA" id="ARBA00023125"/>
    </source>
</evidence>
<comment type="caution">
    <text evidence="8">The sequence shown here is derived from an EMBL/GenBank/DDBJ whole genome shotgun (WGS) entry which is preliminary data.</text>
</comment>
<organism evidence="8 10">
    <name type="scientific">Acidithiobacillus thiooxidans</name>
    <name type="common">Thiobacillus thiooxidans</name>
    <dbReference type="NCBI Taxonomy" id="930"/>
    <lineage>
        <taxon>Bacteria</taxon>
        <taxon>Pseudomonadati</taxon>
        <taxon>Pseudomonadota</taxon>
        <taxon>Acidithiobacillia</taxon>
        <taxon>Acidithiobacillales</taxon>
        <taxon>Acidithiobacillaceae</taxon>
        <taxon>Acidithiobacillus</taxon>
    </lineage>
</organism>
<keyword evidence="11" id="KW-1185">Reference proteome</keyword>
<dbReference type="AlphaFoldDB" id="A0A1C2I7N3"/>
<evidence type="ECO:0000313" key="10">
    <source>
        <dbReference type="Proteomes" id="UP000094893"/>
    </source>
</evidence>
<dbReference type="GO" id="GO:0003677">
    <property type="term" value="F:DNA binding"/>
    <property type="evidence" value="ECO:0007669"/>
    <property type="project" value="UniProtKB-UniRule"/>
</dbReference>
<dbReference type="Pfam" id="PF22022">
    <property type="entry name" value="Phage_int_M"/>
    <property type="match status" value="1"/>
</dbReference>
<dbReference type="RefSeq" id="WP_024893613.1">
    <property type="nucleotide sequence ID" value="NZ_JBAYOM010000019.1"/>
</dbReference>
<dbReference type="InterPro" id="IPR013762">
    <property type="entry name" value="Integrase-like_cat_sf"/>
</dbReference>
<dbReference type="PROSITE" id="PS51898">
    <property type="entry name" value="TYR_RECOMBINASE"/>
    <property type="match status" value="1"/>
</dbReference>
<evidence type="ECO:0000313" key="8">
    <source>
        <dbReference type="EMBL" id="OCX72019.1"/>
    </source>
</evidence>
<keyword evidence="3 5" id="KW-0238">DNA-binding</keyword>
<dbReference type="InterPro" id="IPR002104">
    <property type="entry name" value="Integrase_catalytic"/>
</dbReference>
<dbReference type="InterPro" id="IPR011010">
    <property type="entry name" value="DNA_brk_join_enz"/>
</dbReference>
<sequence length="343" mass="39145">MGRHRSSHHNLPPRMHQKGKVYYYVTLVAGKRQWTRLADNYPEAVAKWAEMEGHNASGSTMGQAIDRYIGTELSKLAESTRKEYIRQSARLRSVFGHMQIVEVRGMDIAAYLDQHPSPVAANREMALLSTVFSFAIRWGWCEHNPTKGVRRNKEKPRDRYITDQELDLIRSHADSQWQCIIDIAYLTAMRRGDIMRLRFSDINGDSLLISQGKTGKKMDFIITNALDEVVARSRSLRRRVGSLYFFCTRDGQPYSVSGWNSAWRRIVAKSGVEDIHFHDIRAKALTDAKRVAGRDYAQALAGHASGDMTEAYIRAREAERITPLSRIVEKGGDCRKRNQEDAS</sequence>
<dbReference type="PANTHER" id="PTHR30629">
    <property type="entry name" value="PROPHAGE INTEGRASE"/>
    <property type="match status" value="1"/>
</dbReference>
<reference evidence="8 10" key="1">
    <citation type="journal article" date="2016" name="Int. J. Mol. Sci.">
        <title>Comparative genomics of the extreme acidophile Acidithiobacillus thiooxidans reveals intraspecific divergence and niche adaptation.</title>
        <authorList>
            <person name="Zhang X."/>
            <person name="Feng X."/>
            <person name="Tao J."/>
            <person name="Ma L."/>
            <person name="Xiao Y."/>
            <person name="Liang Y."/>
            <person name="Liu X."/>
            <person name="Yin H."/>
        </authorList>
    </citation>
    <scope>NUCLEOTIDE SEQUENCE [LARGE SCALE GENOMIC DNA]</scope>
    <source>
        <strain evidence="8 10">A02</strain>
        <strain evidence="9">DXS-W</strain>
    </source>
</reference>
<dbReference type="InterPro" id="IPR050808">
    <property type="entry name" value="Phage_Integrase"/>
</dbReference>
<dbReference type="GO" id="GO:0015074">
    <property type="term" value="P:DNA integration"/>
    <property type="evidence" value="ECO:0007669"/>
    <property type="project" value="UniProtKB-KW"/>
</dbReference>